<keyword evidence="3" id="KW-0653">Protein transport</keyword>
<gene>
    <name evidence="5" type="ORF">DPN68_08040</name>
</gene>
<name>A0A365P1L2_9FLAO</name>
<reference evidence="5 6" key="1">
    <citation type="submission" date="2018-06" db="EMBL/GenBank/DDBJ databases">
        <title>Flavobacterium tibetense sp. nov., isolated from a wetland YonghuCo on Tibetan Plateau.</title>
        <authorList>
            <person name="Xing P."/>
            <person name="Phurbu D."/>
            <person name="Lu H."/>
        </authorList>
    </citation>
    <scope>NUCLEOTIDE SEQUENCE [LARGE SCALE GENOMIC DNA]</scope>
    <source>
        <strain evidence="5 6">YH5</strain>
    </source>
</reference>
<keyword evidence="6" id="KW-1185">Reference proteome</keyword>
<evidence type="ECO:0000313" key="6">
    <source>
        <dbReference type="Proteomes" id="UP000253319"/>
    </source>
</evidence>
<evidence type="ECO:0000256" key="1">
    <source>
        <dbReference type="ARBA" id="ARBA00009990"/>
    </source>
</evidence>
<evidence type="ECO:0000256" key="2">
    <source>
        <dbReference type="ARBA" id="ARBA00022448"/>
    </source>
</evidence>
<comment type="similarity">
    <text evidence="1">Belongs to the SecB family.</text>
</comment>
<evidence type="ECO:0000313" key="5">
    <source>
        <dbReference type="EMBL" id="RBA28367.1"/>
    </source>
</evidence>
<dbReference type="GO" id="GO:0051262">
    <property type="term" value="P:protein tetramerization"/>
    <property type="evidence" value="ECO:0007669"/>
    <property type="project" value="InterPro"/>
</dbReference>
<protein>
    <recommendedName>
        <fullName evidence="7">Preprotein translocase subunit SecB</fullName>
    </recommendedName>
</protein>
<dbReference type="GO" id="GO:0015031">
    <property type="term" value="P:protein transport"/>
    <property type="evidence" value="ECO:0007669"/>
    <property type="project" value="UniProtKB-KW"/>
</dbReference>
<comment type="caution">
    <text evidence="5">The sequence shown here is derived from an EMBL/GenBank/DDBJ whole genome shotgun (WGS) entry which is preliminary data.</text>
</comment>
<dbReference type="OrthoDB" id="983047at2"/>
<sequence length="135" mass="15463">MQKAAFSIINYQFDKVSIDLNNHNSKDLSLSFDTSGIYFNENQNFELRFVVKVAQNTDENPFAEISCKGTFKFENIDSFDNIPEFFYRNSIAILFPYVRAYLSLVTTQANVPGIILPTLNLSNLESELKKNTTQI</sequence>
<dbReference type="Pfam" id="PF02556">
    <property type="entry name" value="SecB"/>
    <property type="match status" value="1"/>
</dbReference>
<dbReference type="InterPro" id="IPR003708">
    <property type="entry name" value="SecB"/>
</dbReference>
<dbReference type="RefSeq" id="WP_113989133.1">
    <property type="nucleotide sequence ID" value="NZ_QLST01000008.1"/>
</dbReference>
<proteinExistence type="inferred from homology"/>
<dbReference type="AlphaFoldDB" id="A0A365P1L2"/>
<dbReference type="Proteomes" id="UP000253319">
    <property type="component" value="Unassembled WGS sequence"/>
</dbReference>
<accession>A0A365P1L2</accession>
<dbReference type="EMBL" id="QLST01000008">
    <property type="protein sequence ID" value="RBA28367.1"/>
    <property type="molecule type" value="Genomic_DNA"/>
</dbReference>
<dbReference type="GO" id="GO:0051082">
    <property type="term" value="F:unfolded protein binding"/>
    <property type="evidence" value="ECO:0007669"/>
    <property type="project" value="InterPro"/>
</dbReference>
<organism evidence="5 6">
    <name type="scientific">Flavobacterium tibetense</name>
    <dbReference type="NCBI Taxonomy" id="2233533"/>
    <lineage>
        <taxon>Bacteria</taxon>
        <taxon>Pseudomonadati</taxon>
        <taxon>Bacteroidota</taxon>
        <taxon>Flavobacteriia</taxon>
        <taxon>Flavobacteriales</taxon>
        <taxon>Flavobacteriaceae</taxon>
        <taxon>Flavobacterium</taxon>
    </lineage>
</organism>
<dbReference type="InterPro" id="IPR035958">
    <property type="entry name" value="SecB-like_sf"/>
</dbReference>
<keyword evidence="2" id="KW-0813">Transport</keyword>
<evidence type="ECO:0000256" key="4">
    <source>
        <dbReference type="ARBA" id="ARBA00023010"/>
    </source>
</evidence>
<dbReference type="Gene3D" id="3.10.420.10">
    <property type="entry name" value="SecB-like"/>
    <property type="match status" value="1"/>
</dbReference>
<evidence type="ECO:0008006" key="7">
    <source>
        <dbReference type="Google" id="ProtNLM"/>
    </source>
</evidence>
<evidence type="ECO:0000256" key="3">
    <source>
        <dbReference type="ARBA" id="ARBA00022927"/>
    </source>
</evidence>
<dbReference type="SUPFAM" id="SSF54611">
    <property type="entry name" value="SecB-like"/>
    <property type="match status" value="1"/>
</dbReference>
<keyword evidence="4" id="KW-0811">Translocation</keyword>